<sequence>MKNYLSLLLFSILTISLFAQDKDYQLSYDVHRKVEFPKEAIEGFDINLDELNKSASTKKTTELYVGKDFSLIETPKKISNGQGDVGSDRPLRPEWLLNDYQNNLSYENFEHFEIPLKLLIKEPAFSPTGNTKKILDLDAKEYTFEDDKYNYSVWLTKLNDLSGSPLYYQFKGFLVLEAKMIGKIINKKSPKEELLYVLINIKETKAKNYIKMIPKRTSSVETLPKLIRRDENEDVEKD</sequence>
<comment type="caution">
    <text evidence="2">The sequence shown here is derived from an EMBL/GenBank/DDBJ whole genome shotgun (WGS) entry which is preliminary data.</text>
</comment>
<keyword evidence="1" id="KW-0732">Signal</keyword>
<feature type="signal peptide" evidence="1">
    <location>
        <begin position="1"/>
        <end position="19"/>
    </location>
</feature>
<evidence type="ECO:0008006" key="4">
    <source>
        <dbReference type="Google" id="ProtNLM"/>
    </source>
</evidence>
<proteinExistence type="predicted"/>
<reference evidence="2" key="1">
    <citation type="submission" date="2020-06" db="EMBL/GenBank/DDBJ databases">
        <authorList>
            <person name="Dong N."/>
        </authorList>
    </citation>
    <scope>NUCLEOTIDE SEQUENCE</scope>
    <source>
        <strain evidence="2">210</strain>
    </source>
</reference>
<name>A0AAW7DLJ9_9FLAO</name>
<protein>
    <recommendedName>
        <fullName evidence="4">GLPGLI family protein</fullName>
    </recommendedName>
</protein>
<evidence type="ECO:0000313" key="2">
    <source>
        <dbReference type="EMBL" id="MDM1552044.1"/>
    </source>
</evidence>
<dbReference type="RefSeq" id="WP_286486510.1">
    <property type="nucleotide sequence ID" value="NZ_JACAGH010000004.1"/>
</dbReference>
<evidence type="ECO:0000313" key="3">
    <source>
        <dbReference type="Proteomes" id="UP001173578"/>
    </source>
</evidence>
<accession>A0AAW7DLJ9</accession>
<reference evidence="2" key="2">
    <citation type="journal article" date="2022" name="Sci. Total Environ.">
        <title>Prevalence, transmission, and molecular epidemiology of tet(X)-positive bacteria among humans, animals, and environmental niches in China: An epidemiological, and genomic-based study.</title>
        <authorList>
            <person name="Dong N."/>
            <person name="Zeng Y."/>
            <person name="Cai C."/>
            <person name="Sun C."/>
            <person name="Lu J."/>
            <person name="Liu C."/>
            <person name="Zhou H."/>
            <person name="Sun Q."/>
            <person name="Shu L."/>
            <person name="Wang H."/>
            <person name="Wang Y."/>
            <person name="Wang S."/>
            <person name="Wu C."/>
            <person name="Chan E.W."/>
            <person name="Chen G."/>
            <person name="Shen Z."/>
            <person name="Chen S."/>
            <person name="Zhang R."/>
        </authorList>
    </citation>
    <scope>NUCLEOTIDE SEQUENCE</scope>
    <source>
        <strain evidence="2">210</strain>
    </source>
</reference>
<gene>
    <name evidence="2" type="ORF">HX095_12560</name>
</gene>
<dbReference type="AlphaFoldDB" id="A0AAW7DLJ9"/>
<dbReference type="EMBL" id="JACALR010000005">
    <property type="protein sequence ID" value="MDM1552044.1"/>
    <property type="molecule type" value="Genomic_DNA"/>
</dbReference>
<organism evidence="2 3">
    <name type="scientific">Empedobacter falsenii</name>
    <dbReference type="NCBI Taxonomy" id="343874"/>
    <lineage>
        <taxon>Bacteria</taxon>
        <taxon>Pseudomonadati</taxon>
        <taxon>Bacteroidota</taxon>
        <taxon>Flavobacteriia</taxon>
        <taxon>Flavobacteriales</taxon>
        <taxon>Weeksellaceae</taxon>
        <taxon>Empedobacter</taxon>
    </lineage>
</organism>
<feature type="chain" id="PRO_5043879990" description="GLPGLI family protein" evidence="1">
    <location>
        <begin position="20"/>
        <end position="238"/>
    </location>
</feature>
<dbReference type="Proteomes" id="UP001173578">
    <property type="component" value="Unassembled WGS sequence"/>
</dbReference>
<evidence type="ECO:0000256" key="1">
    <source>
        <dbReference type="SAM" id="SignalP"/>
    </source>
</evidence>